<feature type="transmembrane region" description="Helical" evidence="1">
    <location>
        <begin position="121"/>
        <end position="140"/>
    </location>
</feature>
<name>L7LX75_RHIPC</name>
<dbReference type="EMBL" id="GACK01008842">
    <property type="protein sequence ID" value="JAA56192.1"/>
    <property type="molecule type" value="mRNA"/>
</dbReference>
<keyword evidence="1" id="KW-1133">Transmembrane helix</keyword>
<feature type="transmembrane region" description="Helical" evidence="1">
    <location>
        <begin position="71"/>
        <end position="91"/>
    </location>
</feature>
<reference evidence="2" key="1">
    <citation type="submission" date="2012-11" db="EMBL/GenBank/DDBJ databases">
        <authorList>
            <person name="Lucero-Rivera Y.E."/>
            <person name="Tovar-Ramirez D."/>
        </authorList>
    </citation>
    <scope>NUCLEOTIDE SEQUENCE</scope>
    <source>
        <tissue evidence="2">Salivary gland</tissue>
    </source>
</reference>
<protein>
    <submittedName>
        <fullName evidence="2">Uncharacterized protein</fullName>
    </submittedName>
</protein>
<reference evidence="2" key="2">
    <citation type="journal article" date="2015" name="J. Proteomics">
        <title>Sexual differences in the sialomes of the zebra tick, Rhipicephalus pulchellus.</title>
        <authorList>
            <person name="Tan A.W."/>
            <person name="Francischetti I.M."/>
            <person name="Slovak M."/>
            <person name="Kini R.M."/>
            <person name="Ribeiro J.M."/>
        </authorList>
    </citation>
    <scope>NUCLEOTIDE SEQUENCE</scope>
    <source>
        <tissue evidence="2">Salivary gland</tissue>
    </source>
</reference>
<evidence type="ECO:0000256" key="1">
    <source>
        <dbReference type="SAM" id="Phobius"/>
    </source>
</evidence>
<dbReference type="AlphaFoldDB" id="L7LX75"/>
<feature type="transmembrane region" description="Helical" evidence="1">
    <location>
        <begin position="6"/>
        <end position="23"/>
    </location>
</feature>
<sequence>MLPLYCGAFSVICISSLCSRFIARIVGRLLALPTMFFHVRPLPIYSVCLTFRGVLCSINVCFLFLCVPCAPSYVALYPFVHFSVLFLTPMIKFSSPHFFFAFDLVHSFVFIFLPFMSSRPIASNVCGAACLVIFFFQLLCRTKTFMLASTL</sequence>
<keyword evidence="1" id="KW-0812">Transmembrane</keyword>
<keyword evidence="1" id="KW-0472">Membrane</keyword>
<evidence type="ECO:0000313" key="2">
    <source>
        <dbReference type="EMBL" id="JAA56192.1"/>
    </source>
</evidence>
<organism evidence="2">
    <name type="scientific">Rhipicephalus pulchellus</name>
    <name type="common">Yellow backed tick</name>
    <name type="synonym">Dermacentor pulchellus</name>
    <dbReference type="NCBI Taxonomy" id="72859"/>
    <lineage>
        <taxon>Eukaryota</taxon>
        <taxon>Metazoa</taxon>
        <taxon>Ecdysozoa</taxon>
        <taxon>Arthropoda</taxon>
        <taxon>Chelicerata</taxon>
        <taxon>Arachnida</taxon>
        <taxon>Acari</taxon>
        <taxon>Parasitiformes</taxon>
        <taxon>Ixodida</taxon>
        <taxon>Ixodoidea</taxon>
        <taxon>Ixodidae</taxon>
        <taxon>Rhipicephalinae</taxon>
        <taxon>Rhipicephalus</taxon>
        <taxon>Rhipicephalus</taxon>
    </lineage>
</organism>
<feature type="transmembrane region" description="Helical" evidence="1">
    <location>
        <begin position="44"/>
        <end position="65"/>
    </location>
</feature>
<proteinExistence type="evidence at transcript level"/>
<accession>L7LX75</accession>